<dbReference type="Proteomes" id="UP001217417">
    <property type="component" value="Unassembled WGS sequence"/>
</dbReference>
<dbReference type="RefSeq" id="XP_056042944.1">
    <property type="nucleotide sequence ID" value="XM_056190763.1"/>
</dbReference>
<evidence type="ECO:0000313" key="3">
    <source>
        <dbReference type="Proteomes" id="UP001217417"/>
    </source>
</evidence>
<proteinExistence type="predicted"/>
<dbReference type="GeneID" id="80885929"/>
<keyword evidence="1" id="KW-0119">Carbohydrate metabolism</keyword>
<name>A0AAD7QQF9_9ASCO</name>
<protein>
    <submittedName>
        <fullName evidence="2">Uncharacterized protein</fullName>
    </submittedName>
</protein>
<gene>
    <name evidence="2" type="ORF">POJ06DRAFT_302411</name>
</gene>
<dbReference type="AlphaFoldDB" id="A0AAD7QQF9"/>
<keyword evidence="3" id="KW-1185">Reference proteome</keyword>
<organism evidence="2 3">
    <name type="scientific">Lipomyces tetrasporus</name>
    <dbReference type="NCBI Taxonomy" id="54092"/>
    <lineage>
        <taxon>Eukaryota</taxon>
        <taxon>Fungi</taxon>
        <taxon>Dikarya</taxon>
        <taxon>Ascomycota</taxon>
        <taxon>Saccharomycotina</taxon>
        <taxon>Lipomycetes</taxon>
        <taxon>Lipomycetales</taxon>
        <taxon>Lipomycetaceae</taxon>
        <taxon>Lipomyces</taxon>
    </lineage>
</organism>
<dbReference type="PANTHER" id="PTHR31268:SF32">
    <property type="entry name" value="GALACTINOL--SUCROSE GALACTOSYLTRANSFERASE 2-RELATED"/>
    <property type="match status" value="1"/>
</dbReference>
<sequence>MRPFKLSADCVPEVKDDGFEYNQSLYPLDEKDHIWWLPPKELAYQFWKDYFAFCADAGISFAKIDDQSFSSFLAGVEGAEEAFALWDGMTRAADDVFGVGRLFIAWPIWAEYHAVLRAFFPGPVLLSDKAGEHDLRVIHKLIAKTTTGRYELVKSHQPAEPLSSRIWEPSLDSGIGPAIKAGSYFPAAHSSSLVMWSSRDGAASPSTDVLLPSDFLDLLGAHILESTKYALWFSEMQKMITFPDTSGLRPAIPLAEITLQPEGHEIIVVAPFHKVGDIEIAPLGLPNKYTGLAAIADTKVGDEALDLSILFEGKLGFIVTDSSRIKVSVNCQQVAFSSTVLSPSATPVVVDLINHYTLDLNIGLLITVTAVDCGLDWNQTELPGRNNWLAISSGHNVSHYRSVGSYINIPDDEVFRQGRPRPAPVTERLWAYFETTTVDKLINRPTP</sequence>
<accession>A0AAD7QQF9</accession>
<comment type="caution">
    <text evidence="2">The sequence shown here is derived from an EMBL/GenBank/DDBJ whole genome shotgun (WGS) entry which is preliminary data.</text>
</comment>
<dbReference type="InterPro" id="IPR008811">
    <property type="entry name" value="Glycosyl_hydrolases_36"/>
</dbReference>
<dbReference type="PANTHER" id="PTHR31268">
    <property type="match status" value="1"/>
</dbReference>
<reference evidence="2" key="1">
    <citation type="submission" date="2023-03" db="EMBL/GenBank/DDBJ databases">
        <title>Near-Complete genome sequence of Lipomyces tetrasporous NRRL Y-64009, an oleaginous yeast capable of growing on lignocellulosic hydrolysates.</title>
        <authorList>
            <consortium name="Lawrence Berkeley National Laboratory"/>
            <person name="Jagtap S.S."/>
            <person name="Liu J.-J."/>
            <person name="Walukiewicz H.E."/>
            <person name="Pangilinan J."/>
            <person name="Lipzen A."/>
            <person name="Ahrendt S."/>
            <person name="Koriabine M."/>
            <person name="Cobaugh K."/>
            <person name="Salamov A."/>
            <person name="Yoshinaga Y."/>
            <person name="Ng V."/>
            <person name="Daum C."/>
            <person name="Grigoriev I.V."/>
            <person name="Slininger P.J."/>
            <person name="Dien B.S."/>
            <person name="Jin Y.-S."/>
            <person name="Rao C.V."/>
        </authorList>
    </citation>
    <scope>NUCLEOTIDE SEQUENCE</scope>
    <source>
        <strain evidence="2">NRRL Y-64009</strain>
    </source>
</reference>
<evidence type="ECO:0000313" key="2">
    <source>
        <dbReference type="EMBL" id="KAJ8099494.1"/>
    </source>
</evidence>
<dbReference type="Pfam" id="PF05691">
    <property type="entry name" value="Raffinose_syn"/>
    <property type="match status" value="2"/>
</dbReference>
<evidence type="ECO:0000256" key="1">
    <source>
        <dbReference type="ARBA" id="ARBA00023277"/>
    </source>
</evidence>
<dbReference type="EMBL" id="JARPMG010000007">
    <property type="protein sequence ID" value="KAJ8099494.1"/>
    <property type="molecule type" value="Genomic_DNA"/>
</dbReference>